<evidence type="ECO:0000256" key="1">
    <source>
        <dbReference type="SAM" id="MobiDB-lite"/>
    </source>
</evidence>
<feature type="region of interest" description="Disordered" evidence="1">
    <location>
        <begin position="25"/>
        <end position="75"/>
    </location>
</feature>
<feature type="domain" description="Reverse transcriptase Ty1/copia-type" evidence="2">
    <location>
        <begin position="104"/>
        <end position="315"/>
    </location>
</feature>
<dbReference type="AlphaFoldDB" id="A0A6L2J7I7"/>
<dbReference type="InterPro" id="IPR013103">
    <property type="entry name" value="RVT_2"/>
</dbReference>
<gene>
    <name evidence="3" type="ORF">Tci_004981</name>
</gene>
<protein>
    <submittedName>
        <fullName evidence="3">Ribonuclease H-like domain-containing protein</fullName>
    </submittedName>
</protein>
<dbReference type="PANTHER" id="PTHR11439:SF508">
    <property type="entry name" value="RNA-DIRECTED DNA POLYMERASE"/>
    <property type="match status" value="1"/>
</dbReference>
<evidence type="ECO:0000313" key="3">
    <source>
        <dbReference type="EMBL" id="GEU33003.1"/>
    </source>
</evidence>
<dbReference type="CDD" id="cd09272">
    <property type="entry name" value="RNase_HI_RT_Ty1"/>
    <property type="match status" value="1"/>
</dbReference>
<accession>A0A6L2J7I7</accession>
<evidence type="ECO:0000259" key="2">
    <source>
        <dbReference type="Pfam" id="PF07727"/>
    </source>
</evidence>
<dbReference type="InterPro" id="IPR043502">
    <property type="entry name" value="DNA/RNA_pol_sf"/>
</dbReference>
<dbReference type="SUPFAM" id="SSF56672">
    <property type="entry name" value="DNA/RNA polymerases"/>
    <property type="match status" value="1"/>
</dbReference>
<dbReference type="Pfam" id="PF07727">
    <property type="entry name" value="RVT_2"/>
    <property type="match status" value="1"/>
</dbReference>
<dbReference type="PANTHER" id="PTHR11439">
    <property type="entry name" value="GAG-POL-RELATED RETROTRANSPOSON"/>
    <property type="match status" value="1"/>
</dbReference>
<sequence>MKNNLKLTEFKYSVTKYLNHKKFFESENPKRPNDEGRVSSTHDGPELSPDINQGNDDSGATSMDETNNTHPEGTVLDETDFINDFYENSEFNSKTEELPIHTLRRYKARLVVKSFNKKKALKEGIDFDESFFPVVKTSIVKCVVALSITNNWSLFQLDVNNAFLYGNLDEDIYMTIPKGFASKDKKNKVCKLVKSLHGLKQAPKKWNEKLVSILKENGFVQSSNDHSLFTRSKSNKFIALLIYVDDIVITGNCVDEIDKFKIFLKSKFKIKDLGHLKYFMGIEVIKTRKDLCLSQRKYCLELLKEYGLLGCKQCAPDKGIRYNYGECNNNLSGYIDADWAKCLKTKKFVTGYCVFFNNCLISWKSKKQNTISKSFTEAEYRSLSSAACEIIWIQKLLLDLNTKVSLPIDLHCDNKFALQLAINPIFYERSKHFKIDVHFIREKIAKRLRNTKKISSLDQTADILTKHLPVYQHKHLCEKLRMFDLFSNQIKEECSNK</sequence>
<name>A0A6L2J7I7_TANCI</name>
<dbReference type="EMBL" id="BKCJ010000417">
    <property type="protein sequence ID" value="GEU33003.1"/>
    <property type="molecule type" value="Genomic_DNA"/>
</dbReference>
<proteinExistence type="predicted"/>
<feature type="compositionally biased region" description="Polar residues" evidence="1">
    <location>
        <begin position="50"/>
        <end position="71"/>
    </location>
</feature>
<comment type="caution">
    <text evidence="3">The sequence shown here is derived from an EMBL/GenBank/DDBJ whole genome shotgun (WGS) entry which is preliminary data.</text>
</comment>
<organism evidence="3">
    <name type="scientific">Tanacetum cinerariifolium</name>
    <name type="common">Dalmatian daisy</name>
    <name type="synonym">Chrysanthemum cinerariifolium</name>
    <dbReference type="NCBI Taxonomy" id="118510"/>
    <lineage>
        <taxon>Eukaryota</taxon>
        <taxon>Viridiplantae</taxon>
        <taxon>Streptophyta</taxon>
        <taxon>Embryophyta</taxon>
        <taxon>Tracheophyta</taxon>
        <taxon>Spermatophyta</taxon>
        <taxon>Magnoliopsida</taxon>
        <taxon>eudicotyledons</taxon>
        <taxon>Gunneridae</taxon>
        <taxon>Pentapetalae</taxon>
        <taxon>asterids</taxon>
        <taxon>campanulids</taxon>
        <taxon>Asterales</taxon>
        <taxon>Asteraceae</taxon>
        <taxon>Asteroideae</taxon>
        <taxon>Anthemideae</taxon>
        <taxon>Anthemidinae</taxon>
        <taxon>Tanacetum</taxon>
    </lineage>
</organism>
<feature type="compositionally biased region" description="Basic and acidic residues" evidence="1">
    <location>
        <begin position="25"/>
        <end position="37"/>
    </location>
</feature>
<reference evidence="3" key="1">
    <citation type="journal article" date="2019" name="Sci. Rep.">
        <title>Draft genome of Tanacetum cinerariifolium, the natural source of mosquito coil.</title>
        <authorList>
            <person name="Yamashiro T."/>
            <person name="Shiraishi A."/>
            <person name="Satake H."/>
            <person name="Nakayama K."/>
        </authorList>
    </citation>
    <scope>NUCLEOTIDE SEQUENCE</scope>
</reference>